<reference evidence="8" key="1">
    <citation type="submission" date="2018-11" db="EMBL/GenBank/DDBJ databases">
        <authorList>
            <consortium name="Pathogen Informatics"/>
        </authorList>
    </citation>
    <scope>NUCLEOTIDE SEQUENCE</scope>
</reference>
<evidence type="ECO:0000256" key="2">
    <source>
        <dbReference type="ARBA" id="ARBA00009354"/>
    </source>
</evidence>
<evidence type="ECO:0000256" key="3">
    <source>
        <dbReference type="ARBA" id="ARBA00019618"/>
    </source>
</evidence>
<comment type="subcellular location">
    <subcellularLocation>
        <location evidence="1">Nucleus</location>
    </subcellularLocation>
</comment>
<comment type="similarity">
    <text evidence="2">Belongs to the Mediator complex subunit 13 family.</text>
</comment>
<sequence>PIVLSISLIQDHNFDSCNICVCTTSVLGSEIGVYLPSPALVATTGLTDIVSPNSSPHSASRQALIKNLVSSTSSMCKCGFSAVMNQRHALRANLFYEDELEVAGLCLAACLPELEVARNSPFQLPISPTSNSKVNSPNSTTQIITDNGKDIELPSQNCSRTLLQHFLLTGGLSRSPANVLSGLNTSVASTVNVASTSSLGSISNNSRRFLSVEGINSDLLGVAMATLPLNAVIRPPVYRARPCWWATDDGLPTAGNIDLLLQLTRGALDEFLVRQISDFTKHTQMASPMQIQENLLEYKDACALATSALREAIAWSEAARNLDDSATYCIRNQIPDTASRAPMNRPISAYADASLADLVYLHPSFVLRSAARLSENHNDQIRLLDVISHH</sequence>
<dbReference type="OrthoDB" id="103819at2759"/>
<dbReference type="PANTHER" id="PTHR48249">
    <property type="entry name" value="MEDIATOR OF RNA POLYMERASE II TRANSCRIPTION SUBUNIT 13"/>
    <property type="match status" value="1"/>
</dbReference>
<dbReference type="GO" id="GO:0016592">
    <property type="term" value="C:mediator complex"/>
    <property type="evidence" value="ECO:0007669"/>
    <property type="project" value="TreeGrafter"/>
</dbReference>
<keyword evidence="7" id="KW-0539">Nucleus</keyword>
<evidence type="ECO:0000256" key="5">
    <source>
        <dbReference type="ARBA" id="ARBA00023015"/>
    </source>
</evidence>
<gene>
    <name evidence="8" type="ORF">PXEA_LOCUS8288</name>
</gene>
<evidence type="ECO:0000256" key="6">
    <source>
        <dbReference type="ARBA" id="ARBA00023163"/>
    </source>
</evidence>
<evidence type="ECO:0000256" key="4">
    <source>
        <dbReference type="ARBA" id="ARBA00022491"/>
    </source>
</evidence>
<protein>
    <recommendedName>
        <fullName evidence="3">Mediator of RNA polymerase II transcription subunit 13</fullName>
    </recommendedName>
</protein>
<dbReference type="AlphaFoldDB" id="A0A448WLR3"/>
<keyword evidence="4" id="KW-0678">Repressor</keyword>
<accession>A0A448WLR3</accession>
<dbReference type="Proteomes" id="UP000784294">
    <property type="component" value="Unassembled WGS sequence"/>
</dbReference>
<name>A0A448WLR3_9PLAT</name>
<dbReference type="GO" id="GO:0003713">
    <property type="term" value="F:transcription coactivator activity"/>
    <property type="evidence" value="ECO:0007669"/>
    <property type="project" value="TreeGrafter"/>
</dbReference>
<keyword evidence="5" id="KW-0805">Transcription regulation</keyword>
<comment type="caution">
    <text evidence="8">The sequence shown here is derived from an EMBL/GenBank/DDBJ whole genome shotgun (WGS) entry which is preliminary data.</text>
</comment>
<keyword evidence="6" id="KW-0804">Transcription</keyword>
<feature type="non-terminal residue" evidence="8">
    <location>
        <position position="390"/>
    </location>
</feature>
<dbReference type="EMBL" id="CAAALY010022544">
    <property type="protein sequence ID" value="VEL14848.1"/>
    <property type="molecule type" value="Genomic_DNA"/>
</dbReference>
<evidence type="ECO:0000313" key="8">
    <source>
        <dbReference type="EMBL" id="VEL14848.1"/>
    </source>
</evidence>
<dbReference type="PANTHER" id="PTHR48249:SF3">
    <property type="entry name" value="MEDIATOR OF RNA POLYMERASE II TRANSCRIPTION SUBUNIT 13"/>
    <property type="match status" value="1"/>
</dbReference>
<evidence type="ECO:0000313" key="9">
    <source>
        <dbReference type="Proteomes" id="UP000784294"/>
    </source>
</evidence>
<dbReference type="GO" id="GO:0045944">
    <property type="term" value="P:positive regulation of transcription by RNA polymerase II"/>
    <property type="evidence" value="ECO:0007669"/>
    <property type="project" value="TreeGrafter"/>
</dbReference>
<dbReference type="InterPro" id="IPR051139">
    <property type="entry name" value="Mediator_complx_sub13"/>
</dbReference>
<evidence type="ECO:0000256" key="7">
    <source>
        <dbReference type="ARBA" id="ARBA00023242"/>
    </source>
</evidence>
<keyword evidence="9" id="KW-1185">Reference proteome</keyword>
<organism evidence="8 9">
    <name type="scientific">Protopolystoma xenopodis</name>
    <dbReference type="NCBI Taxonomy" id="117903"/>
    <lineage>
        <taxon>Eukaryota</taxon>
        <taxon>Metazoa</taxon>
        <taxon>Spiralia</taxon>
        <taxon>Lophotrochozoa</taxon>
        <taxon>Platyhelminthes</taxon>
        <taxon>Monogenea</taxon>
        <taxon>Polyopisthocotylea</taxon>
        <taxon>Polystomatidea</taxon>
        <taxon>Polystomatidae</taxon>
        <taxon>Protopolystoma</taxon>
    </lineage>
</organism>
<proteinExistence type="inferred from homology"/>
<evidence type="ECO:0000256" key="1">
    <source>
        <dbReference type="ARBA" id="ARBA00004123"/>
    </source>
</evidence>